<sequence>MRMAVGKSSCDWRFDSGRPCLDLVATGIGTTGACELLEGAERLADWLVATGLVPSGTRLDAVDETWVARFRQLRAGVDRLLTAELGGRGAGSALDRVNELAAEAPPGLRAVRGRGGKLVRTLSADAECGALLAAVARDAVELLTDPVARAGLRRCEADSCRRFYLDTSRGHRRRWCSSEVCGNRERVARHRRRAAAVPVTAAVPVPDATASRGARTRPVAQNPDATAS</sequence>
<dbReference type="PROSITE" id="PS51257">
    <property type="entry name" value="PROKAR_LIPOPROTEIN"/>
    <property type="match status" value="1"/>
</dbReference>
<accession>A0ABQ2W3J2</accession>
<dbReference type="Pfam" id="PF07336">
    <property type="entry name" value="ABATE"/>
    <property type="match status" value="1"/>
</dbReference>
<evidence type="ECO:0000259" key="2">
    <source>
        <dbReference type="Pfam" id="PF11706"/>
    </source>
</evidence>
<protein>
    <recommendedName>
        <fullName evidence="2">Zinc finger CGNR domain-containing protein</fullName>
    </recommendedName>
</protein>
<feature type="region of interest" description="Disordered" evidence="1">
    <location>
        <begin position="206"/>
        <end position="228"/>
    </location>
</feature>
<dbReference type="PANTHER" id="PTHR35525">
    <property type="entry name" value="BLL6575 PROTEIN"/>
    <property type="match status" value="1"/>
</dbReference>
<name>A0ABQ2W3J2_9ACTN</name>
<dbReference type="InterPro" id="IPR010852">
    <property type="entry name" value="ABATE"/>
</dbReference>
<reference evidence="4" key="1">
    <citation type="journal article" date="2019" name="Int. J. Syst. Evol. Microbiol.">
        <title>The Global Catalogue of Microorganisms (GCM) 10K type strain sequencing project: providing services to taxonomists for standard genome sequencing and annotation.</title>
        <authorList>
            <consortium name="The Broad Institute Genomics Platform"/>
            <consortium name="The Broad Institute Genome Sequencing Center for Infectious Disease"/>
            <person name="Wu L."/>
            <person name="Ma J."/>
        </authorList>
    </citation>
    <scope>NUCLEOTIDE SEQUENCE [LARGE SCALE GENOMIC DNA]</scope>
    <source>
        <strain evidence="4">JCM 4376</strain>
    </source>
</reference>
<feature type="domain" description="Zinc finger CGNR" evidence="2">
    <location>
        <begin position="152"/>
        <end position="193"/>
    </location>
</feature>
<dbReference type="Proteomes" id="UP000660675">
    <property type="component" value="Unassembled WGS sequence"/>
</dbReference>
<evidence type="ECO:0000256" key="1">
    <source>
        <dbReference type="SAM" id="MobiDB-lite"/>
    </source>
</evidence>
<proteinExistence type="predicted"/>
<keyword evidence="4" id="KW-1185">Reference proteome</keyword>
<evidence type="ECO:0000313" key="3">
    <source>
        <dbReference type="EMBL" id="GGV88581.1"/>
    </source>
</evidence>
<dbReference type="PANTHER" id="PTHR35525:SF3">
    <property type="entry name" value="BLL6575 PROTEIN"/>
    <property type="match status" value="1"/>
</dbReference>
<dbReference type="InterPro" id="IPR021005">
    <property type="entry name" value="Znf_CGNR"/>
</dbReference>
<evidence type="ECO:0000313" key="4">
    <source>
        <dbReference type="Proteomes" id="UP000660675"/>
    </source>
</evidence>
<dbReference type="SUPFAM" id="SSF160904">
    <property type="entry name" value="Jann2411-like"/>
    <property type="match status" value="1"/>
</dbReference>
<dbReference type="EMBL" id="BMTF01000013">
    <property type="protein sequence ID" value="GGV88581.1"/>
    <property type="molecule type" value="Genomic_DNA"/>
</dbReference>
<organism evidence="3 4">
    <name type="scientific">Streptomyces gelaticus</name>
    <dbReference type="NCBI Taxonomy" id="285446"/>
    <lineage>
        <taxon>Bacteria</taxon>
        <taxon>Bacillati</taxon>
        <taxon>Actinomycetota</taxon>
        <taxon>Actinomycetes</taxon>
        <taxon>Kitasatosporales</taxon>
        <taxon>Streptomycetaceae</taxon>
        <taxon>Streptomyces</taxon>
    </lineage>
</organism>
<dbReference type="InterPro" id="IPR023286">
    <property type="entry name" value="ABATE_dom_sf"/>
</dbReference>
<gene>
    <name evidence="3" type="ORF">GCM10015535_40130</name>
</gene>
<dbReference type="Gene3D" id="1.10.3300.10">
    <property type="entry name" value="Jann2411-like domain"/>
    <property type="match status" value="1"/>
</dbReference>
<comment type="caution">
    <text evidence="3">The sequence shown here is derived from an EMBL/GenBank/DDBJ whole genome shotgun (WGS) entry which is preliminary data.</text>
</comment>
<dbReference type="Pfam" id="PF11706">
    <property type="entry name" value="zf-CGNR"/>
    <property type="match status" value="1"/>
</dbReference>